<gene>
    <name evidence="11" type="primary">codY</name>
    <name evidence="15" type="ORF">TheveDRAFT_0420</name>
</gene>
<dbReference type="SMART" id="SM00382">
    <property type="entry name" value="AAA"/>
    <property type="match status" value="1"/>
</dbReference>
<feature type="domain" description="Clp ATPase C-terminal" evidence="14">
    <location>
        <begin position="354"/>
        <end position="445"/>
    </location>
</feature>
<evidence type="ECO:0000256" key="11">
    <source>
        <dbReference type="HAMAP-Rule" id="MF_00621"/>
    </source>
</evidence>
<dbReference type="eggNOG" id="COG4465">
    <property type="taxonomic scope" value="Bacteria"/>
</dbReference>
<dbReference type="InterPro" id="IPR014154">
    <property type="entry name" value="CodY"/>
</dbReference>
<dbReference type="Proteomes" id="UP000005730">
    <property type="component" value="Chromosome"/>
</dbReference>
<dbReference type="GO" id="GO:0003700">
    <property type="term" value="F:DNA-binding transcription factor activity"/>
    <property type="evidence" value="ECO:0007669"/>
    <property type="project" value="InterPro"/>
</dbReference>
<dbReference type="GO" id="GO:0003677">
    <property type="term" value="F:DNA binding"/>
    <property type="evidence" value="ECO:0007669"/>
    <property type="project" value="UniProtKB-UniRule"/>
</dbReference>
<dbReference type="InterPro" id="IPR003959">
    <property type="entry name" value="ATPase_AAA_core"/>
</dbReference>
<evidence type="ECO:0000313" key="15">
    <source>
        <dbReference type="EMBL" id="EHM09584.1"/>
    </source>
</evidence>
<keyword evidence="7 11" id="KW-0238">DNA-binding</keyword>
<dbReference type="SMART" id="SM01086">
    <property type="entry name" value="ClpB_D2-small"/>
    <property type="match status" value="1"/>
</dbReference>
<dbReference type="InterPro" id="IPR019489">
    <property type="entry name" value="Clp_ATPase_C"/>
</dbReference>
<sequence length="756" mass="83905">MMDLTPRKIVQYLDRYIVGQDKAKRAVAVALRNRMRRRRLPEELAREVYPKNILMVGPTGVGKTEIARRLAKLVGAPFVKVEATKFTEVGYVGRDVESMIRDLVEVAHQMVKARRLEDVKPEADRLAEERLLDALLPSPRPRGPERGFLRLLGLSEEQSSEEDGGQEAEERRSATREKLRELLRSGKLDDRVVEVEISESPSLGMAVMGPMGMEGLDLGEMLGGLFPKRTKRKSMTVAKAREALAIEEAEKLLDREALSREAVSLAQEEGIVFIDEIDKIASVGGSHGPDVSREGVQRDLLPLIEGSVVNTKHGAVSTEHVLFIAAGAFHKAKPSDLAPELQGRLPIRVELEPLGEEELYRILKEPAGSLTDQYRALLEVDQVSLVFDDSGLREVARLAFEMNRQMEDIGARRLHTLMELLLEEVSFDAPRRRERPGAGGWGLCETAFGRSFGGERSEKVSSLGSKIKDKFQGERSGGMSMNTPSDLVESRPKILDPSAMQDLLEKTRLVARALQNRKDRGAPDYAKLSRLLCDLSAANVYIVSRDGRILGYAWISSYDCPIMVDILSSNTLPSSYMDRLNQYHESVLNHTDNGMCAYTDQPCTYSNKHVLYVPINGGGDRLGTLILARFGCPFDTRDLVLAEYLATVVGLEILHDRSRSIEERGRERLVVQMAMRALSYSEVESVRHIIQDLGGSEGVVVASKVADRVGVTRSVIVNALRKLSSAGIIESRSLGMKGTYIKVISSLFLEELGIEE</sequence>
<dbReference type="InterPro" id="IPR050052">
    <property type="entry name" value="ATP-dep_Clp_protease_ClpX"/>
</dbReference>
<keyword evidence="16" id="KW-1185">Reference proteome</keyword>
<dbReference type="Gene3D" id="3.30.450.40">
    <property type="match status" value="1"/>
</dbReference>
<keyword evidence="3 11" id="KW-0678">Repressor</keyword>
<keyword evidence="5" id="KW-0067">ATP-binding</keyword>
<evidence type="ECO:0000256" key="1">
    <source>
        <dbReference type="ARBA" id="ARBA00009771"/>
    </source>
</evidence>
<organism evidence="15 16">
    <name type="scientific">Thermanaerovibrio velox DSM 12556</name>
    <dbReference type="NCBI Taxonomy" id="926567"/>
    <lineage>
        <taxon>Bacteria</taxon>
        <taxon>Thermotogati</taxon>
        <taxon>Synergistota</taxon>
        <taxon>Synergistia</taxon>
        <taxon>Synergistales</taxon>
        <taxon>Synergistaceae</taxon>
        <taxon>Thermanaerovibrio</taxon>
    </lineage>
</organism>
<dbReference type="SUPFAM" id="SSF52540">
    <property type="entry name" value="P-loop containing nucleoside triphosphate hydrolases"/>
    <property type="match status" value="1"/>
</dbReference>
<dbReference type="AlphaFoldDB" id="H0UPN7"/>
<dbReference type="STRING" id="926567.TheveDRAFT_0420"/>
<keyword evidence="15" id="KW-0645">Protease</keyword>
<dbReference type="GO" id="GO:0005524">
    <property type="term" value="F:ATP binding"/>
    <property type="evidence" value="ECO:0007669"/>
    <property type="project" value="UniProtKB-KW"/>
</dbReference>
<dbReference type="InterPro" id="IPR029016">
    <property type="entry name" value="GAF-like_dom_sf"/>
</dbReference>
<evidence type="ECO:0000313" key="16">
    <source>
        <dbReference type="Proteomes" id="UP000005730"/>
    </source>
</evidence>
<keyword evidence="2 11" id="KW-0963">Cytoplasm</keyword>
<comment type="similarity">
    <text evidence="11">Belongs to the CodY family.</text>
</comment>
<dbReference type="NCBIfam" id="TIGR00390">
    <property type="entry name" value="hslU"/>
    <property type="match status" value="1"/>
</dbReference>
<feature type="compositionally biased region" description="Acidic residues" evidence="12">
    <location>
        <begin position="158"/>
        <end position="167"/>
    </location>
</feature>
<dbReference type="PANTHER" id="PTHR48102">
    <property type="entry name" value="ATP-DEPENDENT CLP PROTEASE ATP-BINDING SUBUNIT CLPX-LIKE, MITOCHONDRIAL-RELATED"/>
    <property type="match status" value="1"/>
</dbReference>
<comment type="similarity">
    <text evidence="1">Belongs to the ClpX chaperone family. HslU subfamily.</text>
</comment>
<dbReference type="Gene3D" id="1.10.8.10">
    <property type="entry name" value="DNA helicase RuvA subunit, C-terminal domain"/>
    <property type="match status" value="1"/>
</dbReference>
<dbReference type="HOGENOM" id="CLU_368387_0_0_0"/>
<keyword evidence="8 11" id="KW-0804">Transcription</keyword>
<dbReference type="NCBIfam" id="NF003544">
    <property type="entry name" value="PRK05201.1"/>
    <property type="match status" value="1"/>
</dbReference>
<dbReference type="Pfam" id="PF06018">
    <property type="entry name" value="CodY"/>
    <property type="match status" value="1"/>
</dbReference>
<evidence type="ECO:0000256" key="8">
    <source>
        <dbReference type="ARBA" id="ARBA00023163"/>
    </source>
</evidence>
<dbReference type="Pfam" id="PF08222">
    <property type="entry name" value="HTH_CodY"/>
    <property type="match status" value="1"/>
</dbReference>
<keyword evidence="6 11" id="KW-0805">Transcription regulation</keyword>
<dbReference type="Pfam" id="PF00004">
    <property type="entry name" value="AAA"/>
    <property type="match status" value="1"/>
</dbReference>
<dbReference type="GO" id="GO:0008233">
    <property type="term" value="F:peptidase activity"/>
    <property type="evidence" value="ECO:0007669"/>
    <property type="project" value="UniProtKB-KW"/>
</dbReference>
<protein>
    <recommendedName>
        <fullName evidence="10 11">Global transcriptional regulator CodY</fullName>
    </recommendedName>
</protein>
<feature type="region of interest" description="Disordered" evidence="12">
    <location>
        <begin position="155"/>
        <end position="176"/>
    </location>
</feature>
<dbReference type="Gene3D" id="3.40.50.300">
    <property type="entry name" value="P-loop containing nucleotide triphosphate hydrolases"/>
    <property type="match status" value="2"/>
</dbReference>
<feature type="region of interest" description="GAF domain" evidence="11">
    <location>
        <begin position="1"/>
        <end position="654"/>
    </location>
</feature>
<keyword evidence="9" id="KW-0143">Chaperone</keyword>
<feature type="domain" description="AAA+ ATPase" evidence="13">
    <location>
        <begin position="49"/>
        <end position="351"/>
    </location>
</feature>
<evidence type="ECO:0000256" key="10">
    <source>
        <dbReference type="ARBA" id="ARBA00034538"/>
    </source>
</evidence>
<evidence type="ECO:0000256" key="6">
    <source>
        <dbReference type="ARBA" id="ARBA00023015"/>
    </source>
</evidence>
<dbReference type="GO" id="GO:0005525">
    <property type="term" value="F:GTP binding"/>
    <property type="evidence" value="ECO:0007669"/>
    <property type="project" value="InterPro"/>
</dbReference>
<dbReference type="NCBIfam" id="NF003170">
    <property type="entry name" value="PRK04158.1"/>
    <property type="match status" value="1"/>
</dbReference>
<reference evidence="15 16" key="1">
    <citation type="submission" date="2011-10" db="EMBL/GenBank/DDBJ databases">
        <title>The Noncontiguous Finished genome of Thermanaerovibrio velox DSM 12556.</title>
        <authorList>
            <consortium name="US DOE Joint Genome Institute (JGI-PGF)"/>
            <person name="Lucas S."/>
            <person name="Copeland A."/>
            <person name="Lapidus A."/>
            <person name="Glavina del Rio T."/>
            <person name="Dalin E."/>
            <person name="Tice H."/>
            <person name="Bruce D."/>
            <person name="Goodwin L."/>
            <person name="Pitluck S."/>
            <person name="Peters L."/>
            <person name="Mikhailova N."/>
            <person name="Teshima H."/>
            <person name="Kyrpides N."/>
            <person name="Mavromatis K."/>
            <person name="Ivanova N."/>
            <person name="Markowitz V."/>
            <person name="Cheng J.-F."/>
            <person name="Hugenholtz P."/>
            <person name="Woyke T."/>
            <person name="Wu D."/>
            <person name="Spring S."/>
            <person name="Brambilla E.-M."/>
            <person name="Klenk H.-P."/>
            <person name="Eisen J.A."/>
        </authorList>
    </citation>
    <scope>NUCLEOTIDE SEQUENCE [LARGE SCALE GENOMIC DNA]</scope>
    <source>
        <strain evidence="15 16">DSM 12556</strain>
    </source>
</reference>
<dbReference type="HAMAP" id="MF_00621">
    <property type="entry name" value="HTH_type_CodY"/>
    <property type="match status" value="1"/>
</dbReference>
<dbReference type="InterPro" id="IPR027417">
    <property type="entry name" value="P-loop_NTPase"/>
</dbReference>
<proteinExistence type="inferred from homology"/>
<dbReference type="EMBL" id="CM001377">
    <property type="protein sequence ID" value="EHM09584.1"/>
    <property type="molecule type" value="Genomic_DNA"/>
</dbReference>
<dbReference type="SUPFAM" id="SSF46785">
    <property type="entry name" value="Winged helix' DNA-binding domain"/>
    <property type="match status" value="1"/>
</dbReference>
<evidence type="ECO:0000256" key="5">
    <source>
        <dbReference type="ARBA" id="ARBA00022840"/>
    </source>
</evidence>
<dbReference type="GO" id="GO:0051603">
    <property type="term" value="P:proteolysis involved in protein catabolic process"/>
    <property type="evidence" value="ECO:0007669"/>
    <property type="project" value="TreeGrafter"/>
</dbReference>
<dbReference type="SUPFAM" id="SSF55781">
    <property type="entry name" value="GAF domain-like"/>
    <property type="match status" value="1"/>
</dbReference>
<dbReference type="GO" id="GO:0009376">
    <property type="term" value="C:HslUV protease complex"/>
    <property type="evidence" value="ECO:0007669"/>
    <property type="project" value="InterPro"/>
</dbReference>
<dbReference type="Gene3D" id="1.10.8.60">
    <property type="match status" value="1"/>
</dbReference>
<evidence type="ECO:0000259" key="14">
    <source>
        <dbReference type="SMART" id="SM01086"/>
    </source>
</evidence>
<dbReference type="InterPro" id="IPR010312">
    <property type="entry name" value="Transc_reg_CodY_N"/>
</dbReference>
<dbReference type="InterPro" id="IPR004491">
    <property type="entry name" value="HslU"/>
</dbReference>
<feature type="DNA-binding region" description="H-T-H motif" evidence="11">
    <location>
        <begin position="702"/>
        <end position="721"/>
    </location>
</feature>
<dbReference type="GO" id="GO:0045892">
    <property type="term" value="P:negative regulation of DNA-templated transcription"/>
    <property type="evidence" value="ECO:0007669"/>
    <property type="project" value="UniProtKB-UniRule"/>
</dbReference>
<evidence type="ECO:0000256" key="2">
    <source>
        <dbReference type="ARBA" id="ARBA00022490"/>
    </source>
</evidence>
<dbReference type="Gene3D" id="1.10.10.10">
    <property type="entry name" value="Winged helix-like DNA-binding domain superfamily/Winged helix DNA-binding domain"/>
    <property type="match status" value="1"/>
</dbReference>
<evidence type="ECO:0000259" key="13">
    <source>
        <dbReference type="SMART" id="SM00382"/>
    </source>
</evidence>
<dbReference type="GO" id="GO:0016887">
    <property type="term" value="F:ATP hydrolysis activity"/>
    <property type="evidence" value="ECO:0007669"/>
    <property type="project" value="InterPro"/>
</dbReference>
<dbReference type="FunFam" id="3.40.50.300:FF:000220">
    <property type="entry name" value="ATP-dependent protease ATPase subunit HslU"/>
    <property type="match status" value="1"/>
</dbReference>
<dbReference type="InterPro" id="IPR036388">
    <property type="entry name" value="WH-like_DNA-bd_sf"/>
</dbReference>
<dbReference type="PANTHER" id="PTHR48102:SF3">
    <property type="entry name" value="ATP-DEPENDENT PROTEASE ATPASE SUBUNIT HSLU"/>
    <property type="match status" value="1"/>
</dbReference>
<comment type="subcellular location">
    <subcellularLocation>
        <location evidence="11">Cytoplasm</location>
    </subcellularLocation>
</comment>
<name>H0UPN7_9BACT</name>
<accession>H0UPN7</accession>
<evidence type="ECO:0000256" key="9">
    <source>
        <dbReference type="ARBA" id="ARBA00023186"/>
    </source>
</evidence>
<dbReference type="NCBIfam" id="TIGR02787">
    <property type="entry name" value="codY_Gpos"/>
    <property type="match status" value="1"/>
</dbReference>
<comment type="function">
    <text evidence="11">DNA-binding global transcriptional regulator which is involved in the adaptive response to starvation and acts by directly or indirectly controlling the expression of numerous genes in response to nutrient availability. During rapid exponential growth, CodY is highly active and represses genes whose products allow adaptation to nutrient depletion.</text>
</comment>
<dbReference type="InterPro" id="IPR036390">
    <property type="entry name" value="WH_DNA-bd_sf"/>
</dbReference>
<dbReference type="Pfam" id="PF07724">
    <property type="entry name" value="AAA_2"/>
    <property type="match status" value="1"/>
</dbReference>
<evidence type="ECO:0000256" key="4">
    <source>
        <dbReference type="ARBA" id="ARBA00022741"/>
    </source>
</evidence>
<keyword evidence="15" id="KW-0378">Hydrolase</keyword>
<dbReference type="InterPro" id="IPR013198">
    <property type="entry name" value="GTP_trans_reg_CodY_C"/>
</dbReference>
<evidence type="ECO:0000256" key="3">
    <source>
        <dbReference type="ARBA" id="ARBA00022491"/>
    </source>
</evidence>
<evidence type="ECO:0000256" key="12">
    <source>
        <dbReference type="SAM" id="MobiDB-lite"/>
    </source>
</evidence>
<dbReference type="InterPro" id="IPR003593">
    <property type="entry name" value="AAA+_ATPase"/>
</dbReference>
<keyword evidence="4" id="KW-0547">Nucleotide-binding</keyword>
<dbReference type="eggNOG" id="COG1220">
    <property type="taxonomic scope" value="Bacteria"/>
</dbReference>
<evidence type="ECO:0000256" key="7">
    <source>
        <dbReference type="ARBA" id="ARBA00023125"/>
    </source>
</evidence>